<dbReference type="RefSeq" id="WP_353712071.1">
    <property type="nucleotide sequence ID" value="NZ_CP159279.1"/>
</dbReference>
<organism evidence="4">
    <name type="scientific">Arthrobacter sp. K5</name>
    <dbReference type="NCBI Taxonomy" id="2839623"/>
    <lineage>
        <taxon>Bacteria</taxon>
        <taxon>Bacillati</taxon>
        <taxon>Actinomycetota</taxon>
        <taxon>Actinomycetes</taxon>
        <taxon>Micrococcales</taxon>
        <taxon>Micrococcaceae</taxon>
        <taxon>Arthrobacter</taxon>
    </lineage>
</organism>
<dbReference type="InterPro" id="IPR001647">
    <property type="entry name" value="HTH_TetR"/>
</dbReference>
<dbReference type="SUPFAM" id="SSF48498">
    <property type="entry name" value="Tetracyclin repressor-like, C-terminal domain"/>
    <property type="match status" value="1"/>
</dbReference>
<dbReference type="AlphaFoldDB" id="A0AAU8EQV9"/>
<reference evidence="4" key="1">
    <citation type="submission" date="2024-06" db="EMBL/GenBank/DDBJ databases">
        <title>Biodegradation of dimethachlon by Arthrobacter sp. K5: mechanistic insights and ecological implications.</title>
        <authorList>
            <person name="Hu S."/>
            <person name="Lu P."/>
        </authorList>
    </citation>
    <scope>NUCLEOTIDE SEQUENCE</scope>
    <source>
        <strain evidence="4">K5</strain>
    </source>
</reference>
<proteinExistence type="predicted"/>
<dbReference type="InterPro" id="IPR041583">
    <property type="entry name" value="TetR_C_31"/>
</dbReference>
<dbReference type="PANTHER" id="PTHR30055:SF231">
    <property type="entry name" value="TRANSCRIPTIONAL REGULATORY PROTEIN (PROBABLY DEOR-FAMILY)-RELATED"/>
    <property type="match status" value="1"/>
</dbReference>
<sequence>MSLDSQRLPYGDGRDALLAAVIDVVAKKGLRGVTYRSVAARAGVNHTLITHHFGSIEGLLAATLEWAVQRSIDETGLARVADFDEKFADALLASVSAEPELQLFQFEMLLEARRKPELKALLDRLYDNYISTVERALRERSLDTDDELSRAVFAALDGLMLQFLTFGNPGKIRSAVVQVGRLLERSGIAGDATGAGLSPAKQ</sequence>
<protein>
    <submittedName>
        <fullName evidence="4">TetR family transcriptional regulator</fullName>
    </submittedName>
</protein>
<dbReference type="EMBL" id="CP159279">
    <property type="protein sequence ID" value="XCH11818.1"/>
    <property type="molecule type" value="Genomic_DNA"/>
</dbReference>
<dbReference type="GO" id="GO:0003700">
    <property type="term" value="F:DNA-binding transcription factor activity"/>
    <property type="evidence" value="ECO:0007669"/>
    <property type="project" value="TreeGrafter"/>
</dbReference>
<dbReference type="SUPFAM" id="SSF46689">
    <property type="entry name" value="Homeodomain-like"/>
    <property type="match status" value="1"/>
</dbReference>
<dbReference type="PANTHER" id="PTHR30055">
    <property type="entry name" value="HTH-TYPE TRANSCRIPTIONAL REGULATOR RUTR"/>
    <property type="match status" value="1"/>
</dbReference>
<keyword evidence="1 2" id="KW-0238">DNA-binding</keyword>
<feature type="DNA-binding region" description="H-T-H motif" evidence="2">
    <location>
        <begin position="34"/>
        <end position="53"/>
    </location>
</feature>
<dbReference type="InterPro" id="IPR036271">
    <property type="entry name" value="Tet_transcr_reg_TetR-rel_C_sf"/>
</dbReference>
<evidence type="ECO:0000313" key="4">
    <source>
        <dbReference type="EMBL" id="XCH11818.1"/>
    </source>
</evidence>
<dbReference type="PROSITE" id="PS50977">
    <property type="entry name" value="HTH_TETR_2"/>
    <property type="match status" value="1"/>
</dbReference>
<dbReference type="GO" id="GO:0000976">
    <property type="term" value="F:transcription cis-regulatory region binding"/>
    <property type="evidence" value="ECO:0007669"/>
    <property type="project" value="TreeGrafter"/>
</dbReference>
<evidence type="ECO:0000256" key="2">
    <source>
        <dbReference type="PROSITE-ProRule" id="PRU00335"/>
    </source>
</evidence>
<feature type="domain" description="HTH tetR-type" evidence="3">
    <location>
        <begin position="11"/>
        <end position="71"/>
    </location>
</feature>
<dbReference type="Gene3D" id="1.10.357.10">
    <property type="entry name" value="Tetracycline Repressor, domain 2"/>
    <property type="match status" value="1"/>
</dbReference>
<dbReference type="InterPro" id="IPR050109">
    <property type="entry name" value="HTH-type_TetR-like_transc_reg"/>
</dbReference>
<dbReference type="InterPro" id="IPR009057">
    <property type="entry name" value="Homeodomain-like_sf"/>
</dbReference>
<evidence type="ECO:0000259" key="3">
    <source>
        <dbReference type="PROSITE" id="PS50977"/>
    </source>
</evidence>
<name>A0AAU8EQV9_9MICC</name>
<accession>A0AAU8EQV9</accession>
<gene>
    <name evidence="4" type="ORF">ABRP34_02030</name>
</gene>
<dbReference type="Pfam" id="PF17940">
    <property type="entry name" value="TetR_C_31"/>
    <property type="match status" value="1"/>
</dbReference>
<evidence type="ECO:0000256" key="1">
    <source>
        <dbReference type="ARBA" id="ARBA00023125"/>
    </source>
</evidence>
<dbReference type="Pfam" id="PF00440">
    <property type="entry name" value="TetR_N"/>
    <property type="match status" value="1"/>
</dbReference>